<comment type="caution">
    <text evidence="1">The sequence shown here is derived from an EMBL/GenBank/DDBJ whole genome shotgun (WGS) entry which is preliminary data.</text>
</comment>
<sequence>MSRLFDCYIAVDWSAANAPARGKDSIWVAARWAEGGAEHTLCENIPTRSEASERISSLVGEGMAQGRRVFVGFDFAFGYPAGFAGRIGRKGWQDLWSGIAEAVEDDDRNRSNRFAVAGALNERLGEPVFWGKPHQHKDRYPSLPAKKPSHSMAEKRVVERLVPTAKSVFQMAYNGAVGSQSLLGIARLETLRRQVGAKVWPFETGFVEKLPSGPSAIFAEIYPSLVLSRAPRGEVKDAAQVKAVTAGLSRRDREGTLRPLLDAPPGVTEEERAAMLREEGSIIGAGVL</sequence>
<evidence type="ECO:0000313" key="1">
    <source>
        <dbReference type="EMBL" id="MFC3302253.1"/>
    </source>
</evidence>
<proteinExistence type="predicted"/>
<gene>
    <name evidence="1" type="ORF">ACFONP_05855</name>
</gene>
<evidence type="ECO:0008006" key="3">
    <source>
        <dbReference type="Google" id="ProtNLM"/>
    </source>
</evidence>
<organism evidence="1 2">
    <name type="scientific">Parvularcula lutaonensis</name>
    <dbReference type="NCBI Taxonomy" id="491923"/>
    <lineage>
        <taxon>Bacteria</taxon>
        <taxon>Pseudomonadati</taxon>
        <taxon>Pseudomonadota</taxon>
        <taxon>Alphaproteobacteria</taxon>
        <taxon>Parvularculales</taxon>
        <taxon>Parvularculaceae</taxon>
        <taxon>Parvularcula</taxon>
    </lineage>
</organism>
<dbReference type="RefSeq" id="WP_189570348.1">
    <property type="nucleotide sequence ID" value="NZ_BMXU01000001.1"/>
</dbReference>
<keyword evidence="2" id="KW-1185">Reference proteome</keyword>
<reference evidence="2" key="1">
    <citation type="journal article" date="2019" name="Int. J. Syst. Evol. Microbiol.">
        <title>The Global Catalogue of Microorganisms (GCM) 10K type strain sequencing project: providing services to taxonomists for standard genome sequencing and annotation.</title>
        <authorList>
            <consortium name="The Broad Institute Genomics Platform"/>
            <consortium name="The Broad Institute Genome Sequencing Center for Infectious Disease"/>
            <person name="Wu L."/>
            <person name="Ma J."/>
        </authorList>
    </citation>
    <scope>NUCLEOTIDE SEQUENCE [LARGE SCALE GENOMIC DNA]</scope>
    <source>
        <strain evidence="2">KCTC 22245</strain>
    </source>
</reference>
<dbReference type="EMBL" id="JBHRVA010000002">
    <property type="protein sequence ID" value="MFC3302253.1"/>
    <property type="molecule type" value="Genomic_DNA"/>
</dbReference>
<name>A0ABV7MA65_9PROT</name>
<evidence type="ECO:0000313" key="2">
    <source>
        <dbReference type="Proteomes" id="UP001595607"/>
    </source>
</evidence>
<dbReference type="Proteomes" id="UP001595607">
    <property type="component" value="Unassembled WGS sequence"/>
</dbReference>
<protein>
    <recommendedName>
        <fullName evidence="3">Cobalamin biosynthesis protein CbiG</fullName>
    </recommendedName>
</protein>
<accession>A0ABV7MA65</accession>